<dbReference type="STRING" id="1121279.SAMN02745887_03759"/>
<gene>
    <name evidence="2" type="ORF">SAMN02745887_03759</name>
</gene>
<dbReference type="AlphaFoldDB" id="A0A1K2HTG9"/>
<sequence>SQDAFFLTGETQNWLAGGHLNLLTGHQLRLDANQAISFTGGLAEGDKDQGQGLSAITGEGDLLIQAHAGPMNLAAKGKLTLESAKADTTLAAAKTIVIQTAGGASITLDGGITVACPGTITVKASKKSFVGAASLNVKLPELAHAPITDIPVQLNLMLFDTPGPNGVALPQTAWRIVQAASEMEALGSDEEILAGISDSRGKLLLSADQNKQIQDAYNVHPGKLWVLADSHAHRLVLAKEQAHWTDQQKRHQALDAMGYSDQLSMAGDTHVDDAQASFARHETKLASGNAMLKNIKGSK</sequence>
<organism evidence="2 3">
    <name type="scientific">Chitinimonas taiwanensis DSM 18899</name>
    <dbReference type="NCBI Taxonomy" id="1121279"/>
    <lineage>
        <taxon>Bacteria</taxon>
        <taxon>Pseudomonadati</taxon>
        <taxon>Pseudomonadota</taxon>
        <taxon>Betaproteobacteria</taxon>
        <taxon>Neisseriales</taxon>
        <taxon>Chitinibacteraceae</taxon>
        <taxon>Chitinimonas</taxon>
    </lineage>
</organism>
<dbReference type="OrthoDB" id="8686772at2"/>
<evidence type="ECO:0000313" key="3">
    <source>
        <dbReference type="Proteomes" id="UP000186513"/>
    </source>
</evidence>
<reference evidence="2 3" key="1">
    <citation type="submission" date="2016-11" db="EMBL/GenBank/DDBJ databases">
        <authorList>
            <person name="Jaros S."/>
            <person name="Januszkiewicz K."/>
            <person name="Wedrychowicz H."/>
        </authorList>
    </citation>
    <scope>NUCLEOTIDE SEQUENCE [LARGE SCALE GENOMIC DNA]</scope>
    <source>
        <strain evidence="2 3">DSM 18899</strain>
    </source>
</reference>
<dbReference type="RefSeq" id="WP_139256243.1">
    <property type="nucleotide sequence ID" value="NZ_FPKR01000022.1"/>
</dbReference>
<dbReference type="Proteomes" id="UP000186513">
    <property type="component" value="Unassembled WGS sequence"/>
</dbReference>
<accession>A0A1K2HTG9</accession>
<proteinExistence type="predicted"/>
<dbReference type="Pfam" id="PF10106">
    <property type="entry name" value="DUF2345"/>
    <property type="match status" value="1"/>
</dbReference>
<dbReference type="InterPro" id="IPR018769">
    <property type="entry name" value="VgrG2_DUF2345"/>
</dbReference>
<feature type="domain" description="DUF2345" evidence="1">
    <location>
        <begin position="6"/>
        <end position="133"/>
    </location>
</feature>
<dbReference type="EMBL" id="FPKR01000022">
    <property type="protein sequence ID" value="SFZ79570.1"/>
    <property type="molecule type" value="Genomic_DNA"/>
</dbReference>
<protein>
    <recommendedName>
        <fullName evidence="1">DUF2345 domain-containing protein</fullName>
    </recommendedName>
</protein>
<feature type="non-terminal residue" evidence="2">
    <location>
        <position position="1"/>
    </location>
</feature>
<evidence type="ECO:0000313" key="2">
    <source>
        <dbReference type="EMBL" id="SFZ79570.1"/>
    </source>
</evidence>
<name>A0A1K2HTG9_9NEIS</name>
<evidence type="ECO:0000259" key="1">
    <source>
        <dbReference type="Pfam" id="PF10106"/>
    </source>
</evidence>
<keyword evidence="3" id="KW-1185">Reference proteome</keyword>